<evidence type="ECO:0000256" key="1">
    <source>
        <dbReference type="ARBA" id="ARBA00004141"/>
    </source>
</evidence>
<dbReference type="Gramene" id="ABP00538">
    <property type="protein sequence ID" value="ABP00538"/>
    <property type="gene ID" value="OSTLU_28292"/>
</dbReference>
<evidence type="ECO:0000313" key="8">
    <source>
        <dbReference type="EMBL" id="ABP00538.1"/>
    </source>
</evidence>
<dbReference type="GeneID" id="5006278"/>
<dbReference type="HOGENOM" id="CLU_011340_2_0_1"/>
<keyword evidence="4 7" id="KW-1133">Transmembrane helix</keyword>
<dbReference type="Proteomes" id="UP000001568">
    <property type="component" value="Chromosome 17"/>
</dbReference>
<keyword evidence="3 7" id="KW-0812">Transmembrane</keyword>
<feature type="transmembrane region" description="Helical" evidence="7">
    <location>
        <begin position="306"/>
        <end position="324"/>
    </location>
</feature>
<dbReference type="Pfam" id="PF03062">
    <property type="entry name" value="MBOAT"/>
    <property type="match status" value="1"/>
</dbReference>
<dbReference type="PANTHER" id="PTHR13906">
    <property type="entry name" value="PORCUPINE"/>
    <property type="match status" value="1"/>
</dbReference>
<gene>
    <name evidence="8" type="ORF">OSTLU_28292</name>
</gene>
<evidence type="ECO:0000256" key="7">
    <source>
        <dbReference type="SAM" id="Phobius"/>
    </source>
</evidence>
<proteinExistence type="predicted"/>
<accession>A4S9R8</accession>
<dbReference type="PANTHER" id="PTHR13906:SF4">
    <property type="entry name" value="LYSOPHOSPHOLIPID ACYLTRANSFERASE 6"/>
    <property type="match status" value="1"/>
</dbReference>
<keyword evidence="5 7" id="KW-0472">Membrane</keyword>
<keyword evidence="2" id="KW-0808">Transferase</keyword>
<sequence length="402" mass="45115">MLSAAAFGRATVVCAHFGACAYATMLATRRRCGYVVFAGSFAYLMRYHFVADTATAWKSGEVDISGLLMVLVLKVTACALNYQDAATTKASEMSEFQNRRHLKRLPSALDYASWLMFPCTLVSGPAIEFRDYSDWLRDRGVYARGTPNRVAPATRKLLGAIACLGIYQAVAMRYTIENTYLNPSWAQYSLAERIWHVYVYGQGNRAKYYFVWMMADFAATVSGLGFSGYDAMGKARWDTAANIYPIGVEKSVTLNAIPLSWNVKTGLWLRHYVYDRVTPKGKKPGLLQILITQIVSGVWHGLHAGYWLFFVSSAFAVNAGRLMYRWKQTRVPEKYRVLVDVPLWAFTHVALNYMCAAFILVDLKQCIQSWSSMHYFGHVGIAVLLVFGAVFAPRRSSKPKSA</sequence>
<name>A4S9R8_OSTLU</name>
<dbReference type="RefSeq" id="XP_001422221.1">
    <property type="nucleotide sequence ID" value="XM_001422184.1"/>
</dbReference>
<evidence type="ECO:0000256" key="6">
    <source>
        <dbReference type="ARBA" id="ARBA00023315"/>
    </source>
</evidence>
<dbReference type="InterPro" id="IPR004299">
    <property type="entry name" value="MBOAT_fam"/>
</dbReference>
<evidence type="ECO:0000256" key="2">
    <source>
        <dbReference type="ARBA" id="ARBA00022679"/>
    </source>
</evidence>
<dbReference type="GO" id="GO:0008654">
    <property type="term" value="P:phospholipid biosynthetic process"/>
    <property type="evidence" value="ECO:0007669"/>
    <property type="project" value="TreeGrafter"/>
</dbReference>
<reference evidence="8 9" key="1">
    <citation type="journal article" date="2007" name="Proc. Natl. Acad. Sci. U.S.A.">
        <title>The tiny eukaryote Ostreococcus provides genomic insights into the paradox of plankton speciation.</title>
        <authorList>
            <person name="Palenik B."/>
            <person name="Grimwood J."/>
            <person name="Aerts A."/>
            <person name="Rouze P."/>
            <person name="Salamov A."/>
            <person name="Putnam N."/>
            <person name="Dupont C."/>
            <person name="Jorgensen R."/>
            <person name="Derelle E."/>
            <person name="Rombauts S."/>
            <person name="Zhou K."/>
            <person name="Otillar R."/>
            <person name="Merchant S.S."/>
            <person name="Podell S."/>
            <person name="Gaasterland T."/>
            <person name="Napoli C."/>
            <person name="Gendler K."/>
            <person name="Manuell A."/>
            <person name="Tai V."/>
            <person name="Vallon O."/>
            <person name="Piganeau G."/>
            <person name="Jancek S."/>
            <person name="Heijde M."/>
            <person name="Jabbari K."/>
            <person name="Bowler C."/>
            <person name="Lohr M."/>
            <person name="Robbens S."/>
            <person name="Werner G."/>
            <person name="Dubchak I."/>
            <person name="Pazour G.J."/>
            <person name="Ren Q."/>
            <person name="Paulsen I."/>
            <person name="Delwiche C."/>
            <person name="Schmutz J."/>
            <person name="Rokhsar D."/>
            <person name="Van de Peer Y."/>
            <person name="Moreau H."/>
            <person name="Grigoriev I.V."/>
        </authorList>
    </citation>
    <scope>NUCLEOTIDE SEQUENCE [LARGE SCALE GENOMIC DNA]</scope>
    <source>
        <strain evidence="8 9">CCE9901</strain>
    </source>
</reference>
<evidence type="ECO:0000256" key="4">
    <source>
        <dbReference type="ARBA" id="ARBA00022989"/>
    </source>
</evidence>
<dbReference type="EMBL" id="CP000597">
    <property type="protein sequence ID" value="ABP00538.1"/>
    <property type="molecule type" value="Genomic_DNA"/>
</dbReference>
<dbReference type="AlphaFoldDB" id="A4S9R8"/>
<feature type="transmembrane region" description="Helical" evidence="7">
    <location>
        <begin position="336"/>
        <end position="361"/>
    </location>
</feature>
<feature type="transmembrane region" description="Helical" evidence="7">
    <location>
        <begin position="6"/>
        <end position="25"/>
    </location>
</feature>
<dbReference type="GO" id="GO:0005783">
    <property type="term" value="C:endoplasmic reticulum"/>
    <property type="evidence" value="ECO:0007669"/>
    <property type="project" value="TreeGrafter"/>
</dbReference>
<keyword evidence="9" id="KW-1185">Reference proteome</keyword>
<dbReference type="eggNOG" id="KOG2704">
    <property type="taxonomic scope" value="Eukaryota"/>
</dbReference>
<dbReference type="GO" id="GO:0030258">
    <property type="term" value="P:lipid modification"/>
    <property type="evidence" value="ECO:0007669"/>
    <property type="project" value="TreeGrafter"/>
</dbReference>
<dbReference type="STRING" id="436017.A4S9R8"/>
<dbReference type="GO" id="GO:0019432">
    <property type="term" value="P:triglyceride biosynthetic process"/>
    <property type="evidence" value="ECO:0007669"/>
    <property type="project" value="TreeGrafter"/>
</dbReference>
<feature type="transmembrane region" description="Helical" evidence="7">
    <location>
        <begin position="209"/>
        <end position="229"/>
    </location>
</feature>
<evidence type="ECO:0000256" key="3">
    <source>
        <dbReference type="ARBA" id="ARBA00022692"/>
    </source>
</evidence>
<dbReference type="KEGG" id="olu:OSTLU_28292"/>
<feature type="transmembrane region" description="Helical" evidence="7">
    <location>
        <begin position="373"/>
        <end position="392"/>
    </location>
</feature>
<dbReference type="OMA" id="WHGTRPG"/>
<feature type="transmembrane region" description="Helical" evidence="7">
    <location>
        <begin position="62"/>
        <end position="82"/>
    </location>
</feature>
<keyword evidence="6" id="KW-0012">Acyltransferase</keyword>
<comment type="subcellular location">
    <subcellularLocation>
        <location evidence="1">Membrane</location>
        <topology evidence="1">Multi-pass membrane protein</topology>
    </subcellularLocation>
</comment>
<organism evidence="8 9">
    <name type="scientific">Ostreococcus lucimarinus (strain CCE9901)</name>
    <dbReference type="NCBI Taxonomy" id="436017"/>
    <lineage>
        <taxon>Eukaryota</taxon>
        <taxon>Viridiplantae</taxon>
        <taxon>Chlorophyta</taxon>
        <taxon>Mamiellophyceae</taxon>
        <taxon>Mamiellales</taxon>
        <taxon>Bathycoccaceae</taxon>
        <taxon>Ostreococcus</taxon>
    </lineage>
</organism>
<protein>
    <submittedName>
        <fullName evidence="8">Uncharacterized protein</fullName>
    </submittedName>
</protein>
<dbReference type="GO" id="GO:0016020">
    <property type="term" value="C:membrane"/>
    <property type="evidence" value="ECO:0007669"/>
    <property type="project" value="UniProtKB-SubCell"/>
</dbReference>
<dbReference type="OrthoDB" id="286734at2759"/>
<dbReference type="InterPro" id="IPR049941">
    <property type="entry name" value="LPLAT_7/PORCN-like"/>
</dbReference>
<evidence type="ECO:0000313" key="9">
    <source>
        <dbReference type="Proteomes" id="UP000001568"/>
    </source>
</evidence>
<evidence type="ECO:0000256" key="5">
    <source>
        <dbReference type="ARBA" id="ARBA00023136"/>
    </source>
</evidence>
<feature type="transmembrane region" description="Helical" evidence="7">
    <location>
        <begin position="32"/>
        <end position="50"/>
    </location>
</feature>
<dbReference type="GO" id="GO:0016746">
    <property type="term" value="F:acyltransferase activity"/>
    <property type="evidence" value="ECO:0007669"/>
    <property type="project" value="UniProtKB-KW"/>
</dbReference>